<feature type="compositionally biased region" description="Polar residues" evidence="1">
    <location>
        <begin position="265"/>
        <end position="274"/>
    </location>
</feature>
<dbReference type="GO" id="GO:0035091">
    <property type="term" value="F:phosphatidylinositol binding"/>
    <property type="evidence" value="ECO:0007669"/>
    <property type="project" value="TreeGrafter"/>
</dbReference>
<dbReference type="SUPFAM" id="SSF55961">
    <property type="entry name" value="Bet v1-like"/>
    <property type="match status" value="1"/>
</dbReference>
<dbReference type="Pfam" id="PF02121">
    <property type="entry name" value="IP_trans"/>
    <property type="match status" value="1"/>
</dbReference>
<dbReference type="GO" id="GO:0071944">
    <property type="term" value="C:cell periphery"/>
    <property type="evidence" value="ECO:0007669"/>
    <property type="project" value="UniProtKB-ARBA"/>
</dbReference>
<dbReference type="EMBL" id="GBGD01002441">
    <property type="protein sequence ID" value="JAC86448.1"/>
    <property type="molecule type" value="mRNA"/>
</dbReference>
<protein>
    <submittedName>
        <fullName evidence="3">Putative phosphatidylinositol transfer protein</fullName>
    </submittedName>
</protein>
<dbReference type="PANTHER" id="PTHR10658">
    <property type="entry name" value="PHOSPHATIDYLINOSITOL TRANSFER PROTEIN"/>
    <property type="match status" value="1"/>
</dbReference>
<sequence length="282" mass="32937">MVLTKEYRICMPLSVQEYRVGQLYMIARHSLEQTESGQGVEIIANRECEDPKYGKGQYTEKRIHLSGKLPYWLQAILPRVFYITEKAWNYYPYTVTEYTCSFMPKFSITIQTAFENNNGTNENCLNLSEEVLKERTIDFIDIVYDEINPKHYKEEEDLKYFKSKVTGRGPLTEEWRSITTPIMCSYKVVQASFEVWGLQTKAEELIHQSIREILTLGHRQASAWIDEWYEMSLEQVREYEMRVHAETNTKLAPTDGILSSPPKSPTLSISSNTTSKSWFDWG</sequence>
<dbReference type="InterPro" id="IPR023393">
    <property type="entry name" value="START-like_dom_sf"/>
</dbReference>
<dbReference type="GO" id="GO:0005737">
    <property type="term" value="C:cytoplasm"/>
    <property type="evidence" value="ECO:0007669"/>
    <property type="project" value="UniProtKB-ARBA"/>
</dbReference>
<dbReference type="GO" id="GO:0008526">
    <property type="term" value="F:phosphatidylinositol transfer activity"/>
    <property type="evidence" value="ECO:0007669"/>
    <property type="project" value="TreeGrafter"/>
</dbReference>
<feature type="region of interest" description="Disordered" evidence="1">
    <location>
        <begin position="252"/>
        <end position="274"/>
    </location>
</feature>
<proteinExistence type="evidence at transcript level"/>
<evidence type="ECO:0000256" key="1">
    <source>
        <dbReference type="SAM" id="MobiDB-lite"/>
    </source>
</evidence>
<evidence type="ECO:0000313" key="3">
    <source>
        <dbReference type="EMBL" id="JAC86448.1"/>
    </source>
</evidence>
<organism evidence="3">
    <name type="scientific">Panstrongylus megistus</name>
    <dbReference type="NCBI Taxonomy" id="65343"/>
    <lineage>
        <taxon>Eukaryota</taxon>
        <taxon>Metazoa</taxon>
        <taxon>Ecdysozoa</taxon>
        <taxon>Arthropoda</taxon>
        <taxon>Hexapoda</taxon>
        <taxon>Insecta</taxon>
        <taxon>Pterygota</taxon>
        <taxon>Neoptera</taxon>
        <taxon>Paraneoptera</taxon>
        <taxon>Hemiptera</taxon>
        <taxon>Heteroptera</taxon>
        <taxon>Panheteroptera</taxon>
        <taxon>Cimicomorpha</taxon>
        <taxon>Reduviidae</taxon>
        <taxon>Triatominae</taxon>
        <taxon>Panstrongylus</taxon>
    </lineage>
</organism>
<dbReference type="InterPro" id="IPR055261">
    <property type="entry name" value="PI_transfer_N"/>
</dbReference>
<dbReference type="InterPro" id="IPR001666">
    <property type="entry name" value="PI_transfer"/>
</dbReference>
<reference evidence="3" key="1">
    <citation type="journal article" date="2015" name="J. Med. Entomol.">
        <title>A Deep Insight Into the Sialotranscriptome of the Chagas Disease Vector, Panstrongylus megistus (Hemiptera: Heteroptera).</title>
        <authorList>
            <person name="Ribeiro J.M."/>
            <person name="Schwarz A."/>
            <person name="Francischetti I.M."/>
        </authorList>
    </citation>
    <scope>NUCLEOTIDE SEQUENCE</scope>
    <source>
        <tissue evidence="3">Salivary glands</tissue>
    </source>
</reference>
<dbReference type="PRINTS" id="PR00391">
    <property type="entry name" value="PITRANSFER"/>
</dbReference>
<feature type="domain" description="Phosphatidylinositol transfer protein N-terminal" evidence="2">
    <location>
        <begin position="3"/>
        <end position="243"/>
    </location>
</feature>
<dbReference type="Gene3D" id="3.30.530.20">
    <property type="match status" value="1"/>
</dbReference>
<name>A0A069DQW1_9HEMI</name>
<dbReference type="FunFam" id="3.30.530.20:FF:000028">
    <property type="entry name" value="Phosphatidylinositol transfer protein 5"/>
    <property type="match status" value="1"/>
</dbReference>
<dbReference type="PANTHER" id="PTHR10658:SF54">
    <property type="entry name" value="CYTOPLASMIC PHOSPHATIDYLINOSITOL TRANSFER PROTEIN 1"/>
    <property type="match status" value="1"/>
</dbReference>
<evidence type="ECO:0000259" key="2">
    <source>
        <dbReference type="Pfam" id="PF02121"/>
    </source>
</evidence>
<accession>A0A069DQW1</accession>
<dbReference type="AlphaFoldDB" id="A0A069DQW1"/>